<dbReference type="PANTHER" id="PTHR32309">
    <property type="entry name" value="TYROSINE-PROTEIN KINASE"/>
    <property type="match status" value="1"/>
</dbReference>
<proteinExistence type="inferred from homology"/>
<evidence type="ECO:0000256" key="1">
    <source>
        <dbReference type="ARBA" id="ARBA00007316"/>
    </source>
</evidence>
<keyword evidence="4" id="KW-0547">Nucleotide-binding</keyword>
<dbReference type="EMBL" id="MRCE01000009">
    <property type="protein sequence ID" value="OKH38067.1"/>
    <property type="molecule type" value="Genomic_DNA"/>
</dbReference>
<keyword evidence="3" id="KW-0808">Transferase</keyword>
<gene>
    <name evidence="12" type="ORF">NIES2119_10930</name>
</gene>
<comment type="caution">
    <text evidence="12">The sequence shown here is derived from an EMBL/GenBank/DDBJ whole genome shotgun (WGS) entry which is preliminary data.</text>
</comment>
<dbReference type="NCBIfam" id="TIGR01007">
    <property type="entry name" value="eps_fam"/>
    <property type="match status" value="1"/>
</dbReference>
<evidence type="ECO:0000259" key="10">
    <source>
        <dbReference type="Pfam" id="PF13614"/>
    </source>
</evidence>
<evidence type="ECO:0000313" key="13">
    <source>
        <dbReference type="Proteomes" id="UP000185860"/>
    </source>
</evidence>
<dbReference type="Pfam" id="PF13614">
    <property type="entry name" value="AAA_31"/>
    <property type="match status" value="1"/>
</dbReference>
<evidence type="ECO:0000256" key="9">
    <source>
        <dbReference type="SAM" id="Coils"/>
    </source>
</evidence>
<evidence type="ECO:0000256" key="2">
    <source>
        <dbReference type="ARBA" id="ARBA00011903"/>
    </source>
</evidence>
<keyword evidence="7" id="KW-0829">Tyrosine-protein kinase</keyword>
<dbReference type="CDD" id="cd05387">
    <property type="entry name" value="BY-kinase"/>
    <property type="match status" value="1"/>
</dbReference>
<dbReference type="Proteomes" id="UP000185860">
    <property type="component" value="Unassembled WGS sequence"/>
</dbReference>
<protein>
    <recommendedName>
        <fullName evidence="2">non-specific protein-tyrosine kinase</fullName>
        <ecNumber evidence="2">2.7.10.2</ecNumber>
    </recommendedName>
</protein>
<feature type="coiled-coil region" evidence="9">
    <location>
        <begin position="172"/>
        <end position="236"/>
    </location>
</feature>
<evidence type="ECO:0000256" key="3">
    <source>
        <dbReference type="ARBA" id="ARBA00022679"/>
    </source>
</evidence>
<dbReference type="GO" id="GO:0005524">
    <property type="term" value="F:ATP binding"/>
    <property type="evidence" value="ECO:0007669"/>
    <property type="project" value="UniProtKB-KW"/>
</dbReference>
<dbReference type="InterPro" id="IPR005702">
    <property type="entry name" value="Wzc-like_C"/>
</dbReference>
<feature type="coiled-coil region" evidence="9">
    <location>
        <begin position="361"/>
        <end position="388"/>
    </location>
</feature>
<comment type="catalytic activity">
    <reaction evidence="8">
        <text>L-tyrosyl-[protein] + ATP = O-phospho-L-tyrosyl-[protein] + ADP + H(+)</text>
        <dbReference type="Rhea" id="RHEA:10596"/>
        <dbReference type="Rhea" id="RHEA-COMP:10136"/>
        <dbReference type="Rhea" id="RHEA-COMP:20101"/>
        <dbReference type="ChEBI" id="CHEBI:15378"/>
        <dbReference type="ChEBI" id="CHEBI:30616"/>
        <dbReference type="ChEBI" id="CHEBI:46858"/>
        <dbReference type="ChEBI" id="CHEBI:61978"/>
        <dbReference type="ChEBI" id="CHEBI:456216"/>
        <dbReference type="EC" id="2.7.10.2"/>
    </reaction>
</comment>
<feature type="domain" description="Tyrosine-protein kinase G-rich" evidence="11">
    <location>
        <begin position="377"/>
        <end position="448"/>
    </location>
</feature>
<feature type="domain" description="AAA" evidence="10">
    <location>
        <begin position="541"/>
        <end position="661"/>
    </location>
</feature>
<accession>A0A1U7ILE2</accession>
<evidence type="ECO:0000313" key="12">
    <source>
        <dbReference type="EMBL" id="OKH38067.1"/>
    </source>
</evidence>
<dbReference type="GO" id="GO:0005886">
    <property type="term" value="C:plasma membrane"/>
    <property type="evidence" value="ECO:0007669"/>
    <property type="project" value="TreeGrafter"/>
</dbReference>
<dbReference type="EC" id="2.7.10.2" evidence="2"/>
<dbReference type="OrthoDB" id="9758283at2"/>
<dbReference type="InterPro" id="IPR025669">
    <property type="entry name" value="AAA_dom"/>
</dbReference>
<name>A0A1U7ILE2_9CYAN</name>
<evidence type="ECO:0000256" key="5">
    <source>
        <dbReference type="ARBA" id="ARBA00022777"/>
    </source>
</evidence>
<evidence type="ECO:0000256" key="8">
    <source>
        <dbReference type="ARBA" id="ARBA00051245"/>
    </source>
</evidence>
<keyword evidence="9" id="KW-0175">Coiled coil</keyword>
<keyword evidence="6" id="KW-0067">ATP-binding</keyword>
<dbReference type="InterPro" id="IPR050445">
    <property type="entry name" value="Bact_polysacc_biosynth/exp"/>
</dbReference>
<reference evidence="12 13" key="1">
    <citation type="submission" date="2016-11" db="EMBL/GenBank/DDBJ databases">
        <title>Draft Genome Sequences of Nine Cyanobacterial Strains from Diverse Habitats.</title>
        <authorList>
            <person name="Zhu T."/>
            <person name="Hou S."/>
            <person name="Lu X."/>
            <person name="Hess W.R."/>
        </authorList>
    </citation>
    <scope>NUCLEOTIDE SEQUENCE [LARGE SCALE GENOMIC DNA]</scope>
    <source>
        <strain evidence="12 13">IAM M-71</strain>
    </source>
</reference>
<dbReference type="GO" id="GO:0004715">
    <property type="term" value="F:non-membrane spanning protein tyrosine kinase activity"/>
    <property type="evidence" value="ECO:0007669"/>
    <property type="project" value="UniProtKB-EC"/>
</dbReference>
<evidence type="ECO:0000259" key="11">
    <source>
        <dbReference type="Pfam" id="PF13807"/>
    </source>
</evidence>
<organism evidence="12 13">
    <name type="scientific">[Phormidium ambiguum] IAM M-71</name>
    <dbReference type="NCBI Taxonomy" id="454136"/>
    <lineage>
        <taxon>Bacteria</taxon>
        <taxon>Bacillati</taxon>
        <taxon>Cyanobacteriota</taxon>
        <taxon>Cyanophyceae</taxon>
        <taxon>Oscillatoriophycideae</taxon>
        <taxon>Aerosakkonematales</taxon>
        <taxon>Aerosakkonemataceae</taxon>
        <taxon>Floridanema</taxon>
    </lineage>
</organism>
<sequence length="739" mass="82107">MESRESSIGLQHYWLILKRRWQPASSVFALVVLLCSLSTLLEKPVYEAVGKLSLKKISPTSSLTGLGKEIGEVTAIGEQSNPLSTEVEVIRSVPMLQKTINQLELQDPIGKPLKIKDFLAKLKVMNIRGTDILTVSYKDQNPQISAAVVNKLINLYIENNQTVNRMEAAAAREFLEKQLPKAEAALRQAEAALRQFKEQNKVVSLPEEAKSAVEVISKLEEQIALAKSQYADLNAQHLSFKQELQMNSQQALIATSLSQSSAIQEALRDYQQIERQLAIEKTRFQETHPLIVDLKNKKETLQALLETRIKTVVGKQAQLQPGNLQIGDLKPKLIEEFVKTEAKRQGLAEQIVSLTNVQIAYKQRMNVLPRLEKEQRELENRLQVSQSTYALLFQKLQEIRITENQNVGNARIIETSEIPQEPITSRKKLLIISGVLLGTLLGMATALLLESQDKSLKTVEETKECFGLTLLVVIPALKKSDKIAKGNFFWKAKPNQQELEPPIPNIMVQNDLHTPISAAYRMLQANLRFLSSDRELKTIVVSSSIPHEGKSTVSANLAVAVAQVGRKVLLVDADMHHPVQHRIWDLTNQVGLSNIIVGQTELKMAIREVMPALDVLTCGVIPPNPMALLDSQRISSLIDELTSLYDLVIIDTPSLNVAADALILGKKADGLLFVVRPGVVDSTSATFAKELLEKSNQNVLGLVVNGVIPNHEPHSSYYFANESYAKVTSVGQFSGREEK</sequence>
<dbReference type="RefSeq" id="WP_073593505.1">
    <property type="nucleotide sequence ID" value="NZ_MRCE01000009.1"/>
</dbReference>
<evidence type="ECO:0000256" key="4">
    <source>
        <dbReference type="ARBA" id="ARBA00022741"/>
    </source>
</evidence>
<dbReference type="AlphaFoldDB" id="A0A1U7ILE2"/>
<comment type="similarity">
    <text evidence="1">Belongs to the CpsD/CapB family.</text>
</comment>
<keyword evidence="5" id="KW-0418">Kinase</keyword>
<dbReference type="STRING" id="454136.NIES2119_10930"/>
<dbReference type="InterPro" id="IPR032807">
    <property type="entry name" value="GNVR"/>
</dbReference>
<dbReference type="InterPro" id="IPR027417">
    <property type="entry name" value="P-loop_NTPase"/>
</dbReference>
<evidence type="ECO:0000256" key="7">
    <source>
        <dbReference type="ARBA" id="ARBA00023137"/>
    </source>
</evidence>
<evidence type="ECO:0000256" key="6">
    <source>
        <dbReference type="ARBA" id="ARBA00022840"/>
    </source>
</evidence>
<dbReference type="Gene3D" id="3.40.50.300">
    <property type="entry name" value="P-loop containing nucleotide triphosphate hydrolases"/>
    <property type="match status" value="1"/>
</dbReference>
<dbReference type="PANTHER" id="PTHR32309:SF13">
    <property type="entry name" value="FERRIC ENTEROBACTIN TRANSPORT PROTEIN FEPE"/>
    <property type="match status" value="1"/>
</dbReference>
<dbReference type="Pfam" id="PF13807">
    <property type="entry name" value="GNVR"/>
    <property type="match status" value="1"/>
</dbReference>
<dbReference type="SUPFAM" id="SSF52540">
    <property type="entry name" value="P-loop containing nucleoside triphosphate hydrolases"/>
    <property type="match status" value="1"/>
</dbReference>